<reference evidence="1" key="1">
    <citation type="journal article" date="2020" name="Nature">
        <title>Giant virus diversity and host interactions through global metagenomics.</title>
        <authorList>
            <person name="Schulz F."/>
            <person name="Roux S."/>
            <person name="Paez-Espino D."/>
            <person name="Jungbluth S."/>
            <person name="Walsh D.A."/>
            <person name="Denef V.J."/>
            <person name="McMahon K.D."/>
            <person name="Konstantinidis K.T."/>
            <person name="Eloe-Fadrosh E.A."/>
            <person name="Kyrpides N.C."/>
            <person name="Woyke T."/>
        </authorList>
    </citation>
    <scope>NUCLEOTIDE SEQUENCE</scope>
    <source>
        <strain evidence="1">GVMAG-S-ERX556126-94</strain>
    </source>
</reference>
<dbReference type="AlphaFoldDB" id="A0A6C0FHE8"/>
<dbReference type="EMBL" id="MN738838">
    <property type="protein sequence ID" value="QHT39040.1"/>
    <property type="molecule type" value="Genomic_DNA"/>
</dbReference>
<sequence>MSWTEEVALILLNFLHDPEIIYYLLTIAKPIHFKHLFEEAKRFHESLRVSRLDRWNKTKELCKQRKFNEMNNLVPVTTTLPFDNGMWKNSCELLKSIRFMREGFLRRKYGVNGHAEDVDLEIPLKIKSVNLILEDSIDGSEFRGYHGFGSIKEALDDFEMYQDIDNEIGEETPYNELPYLLIEVWCDGTCQSGYSTRKYTFRDNTELYIHEIMN</sequence>
<evidence type="ECO:0000313" key="1">
    <source>
        <dbReference type="EMBL" id="QHT39040.1"/>
    </source>
</evidence>
<proteinExistence type="predicted"/>
<protein>
    <submittedName>
        <fullName evidence="1">Uncharacterized protein</fullName>
    </submittedName>
</protein>
<organism evidence="1">
    <name type="scientific">viral metagenome</name>
    <dbReference type="NCBI Taxonomy" id="1070528"/>
    <lineage>
        <taxon>unclassified sequences</taxon>
        <taxon>metagenomes</taxon>
        <taxon>organismal metagenomes</taxon>
    </lineage>
</organism>
<name>A0A6C0FHE8_9ZZZZ</name>
<accession>A0A6C0FHE8</accession>